<reference evidence="1" key="1">
    <citation type="submission" date="2020-09" db="EMBL/GenBank/DDBJ databases">
        <authorList>
            <person name="Kim M.K."/>
        </authorList>
    </citation>
    <scope>NUCLEOTIDE SEQUENCE</scope>
    <source>
        <strain evidence="1">BT664</strain>
    </source>
</reference>
<dbReference type="Proteomes" id="UP000612233">
    <property type="component" value="Unassembled WGS sequence"/>
</dbReference>
<evidence type="ECO:0000313" key="1">
    <source>
        <dbReference type="EMBL" id="MBD2767317.1"/>
    </source>
</evidence>
<gene>
    <name evidence="1" type="ORF">IC235_05370</name>
</gene>
<accession>A0A927BAT8</accession>
<protein>
    <submittedName>
        <fullName evidence="1">Uncharacterized protein</fullName>
    </submittedName>
</protein>
<evidence type="ECO:0000313" key="2">
    <source>
        <dbReference type="Proteomes" id="UP000612233"/>
    </source>
</evidence>
<sequence>MPENVMFVPECHVDTALTRTLLAHRLSFINHQHGISKVANILRHQAESGNVRFVVGMVDKDKKFEAITYLRLFARSAPIAARTGPDCRYCIYQDPQHPSHYLIVLEPACDTWIFEAAHAAGLDLAHFGLPTALATFIDVMKDESAEDNPKLIRLLRAIKQAQPAAYRDLAQFVAEIMDTNSRLWRQQ</sequence>
<dbReference type="RefSeq" id="WP_191004133.1">
    <property type="nucleotide sequence ID" value="NZ_JACXAD010000004.1"/>
</dbReference>
<dbReference type="AlphaFoldDB" id="A0A927BAT8"/>
<keyword evidence="2" id="KW-1185">Reference proteome</keyword>
<organism evidence="1 2">
    <name type="scientific">Hymenobacter montanus</name>
    <dbReference type="NCBI Taxonomy" id="2771359"/>
    <lineage>
        <taxon>Bacteria</taxon>
        <taxon>Pseudomonadati</taxon>
        <taxon>Bacteroidota</taxon>
        <taxon>Cytophagia</taxon>
        <taxon>Cytophagales</taxon>
        <taxon>Hymenobacteraceae</taxon>
        <taxon>Hymenobacter</taxon>
    </lineage>
</organism>
<proteinExistence type="predicted"/>
<comment type="caution">
    <text evidence="1">The sequence shown here is derived from an EMBL/GenBank/DDBJ whole genome shotgun (WGS) entry which is preliminary data.</text>
</comment>
<dbReference type="EMBL" id="JACXAD010000004">
    <property type="protein sequence ID" value="MBD2767317.1"/>
    <property type="molecule type" value="Genomic_DNA"/>
</dbReference>
<name>A0A927BAT8_9BACT</name>